<dbReference type="GO" id="GO:0015074">
    <property type="term" value="P:DNA integration"/>
    <property type="evidence" value="ECO:0007669"/>
    <property type="project" value="UniProtKB-KW"/>
</dbReference>
<keyword evidence="7" id="KW-0233">DNA recombination</keyword>
<protein>
    <submittedName>
        <fullName evidence="12">Tyrosine recombinase XerS</fullName>
    </submittedName>
</protein>
<feature type="domain" description="Core-binding (CB)" evidence="11">
    <location>
        <begin position="16"/>
        <end position="123"/>
    </location>
</feature>
<dbReference type="PANTHER" id="PTHR30349:SF77">
    <property type="entry name" value="TYROSINE RECOMBINASE XERC"/>
    <property type="match status" value="1"/>
</dbReference>
<keyword evidence="4" id="KW-0159">Chromosome partition</keyword>
<gene>
    <name evidence="12" type="primary">xerS_3</name>
    <name evidence="12" type="ORF">D8865_09210</name>
</gene>
<reference evidence="12 13" key="1">
    <citation type="submission" date="2018-11" db="EMBL/GenBank/DDBJ databases">
        <title>Species Designations Belie Phenotypic and Genotypic Heterogeneity in Oral Streptococci.</title>
        <authorList>
            <person name="Velsko I."/>
        </authorList>
    </citation>
    <scope>NUCLEOTIDE SEQUENCE [LARGE SCALE GENOMIC DNA]</scope>
    <source>
        <strain evidence="12 13">BCC15</strain>
    </source>
</reference>
<evidence type="ECO:0000256" key="7">
    <source>
        <dbReference type="ARBA" id="ARBA00023172"/>
    </source>
</evidence>
<comment type="subcellular location">
    <subcellularLocation>
        <location evidence="1">Cytoplasm</location>
    </subcellularLocation>
</comment>
<accession>A0A3R9ITN2</accession>
<evidence type="ECO:0000256" key="6">
    <source>
        <dbReference type="ARBA" id="ARBA00023125"/>
    </source>
</evidence>
<dbReference type="InterPro" id="IPR013762">
    <property type="entry name" value="Integrase-like_cat_sf"/>
</dbReference>
<keyword evidence="2" id="KW-0963">Cytoplasm</keyword>
<evidence type="ECO:0000256" key="1">
    <source>
        <dbReference type="ARBA" id="ARBA00004496"/>
    </source>
</evidence>
<evidence type="ECO:0000313" key="13">
    <source>
        <dbReference type="Proteomes" id="UP000278653"/>
    </source>
</evidence>
<proteinExistence type="predicted"/>
<dbReference type="SUPFAM" id="SSF56349">
    <property type="entry name" value="DNA breaking-rejoining enzymes"/>
    <property type="match status" value="1"/>
</dbReference>
<dbReference type="GO" id="GO:0003677">
    <property type="term" value="F:DNA binding"/>
    <property type="evidence" value="ECO:0007669"/>
    <property type="project" value="UniProtKB-UniRule"/>
</dbReference>
<dbReference type="EMBL" id="RJNH01000013">
    <property type="protein sequence ID" value="RSI59641.1"/>
    <property type="molecule type" value="Genomic_DNA"/>
</dbReference>
<evidence type="ECO:0000256" key="3">
    <source>
        <dbReference type="ARBA" id="ARBA00022618"/>
    </source>
</evidence>
<dbReference type="PROSITE" id="PS51900">
    <property type="entry name" value="CB"/>
    <property type="match status" value="1"/>
</dbReference>
<evidence type="ECO:0000259" key="11">
    <source>
        <dbReference type="PROSITE" id="PS51900"/>
    </source>
</evidence>
<evidence type="ECO:0000259" key="10">
    <source>
        <dbReference type="PROSITE" id="PS51898"/>
    </source>
</evidence>
<keyword evidence="8" id="KW-0131">Cell cycle</keyword>
<evidence type="ECO:0000256" key="9">
    <source>
        <dbReference type="PROSITE-ProRule" id="PRU01248"/>
    </source>
</evidence>
<dbReference type="InterPro" id="IPR050090">
    <property type="entry name" value="Tyrosine_recombinase_XerCD"/>
</dbReference>
<dbReference type="Gene3D" id="1.10.443.10">
    <property type="entry name" value="Intergrase catalytic core"/>
    <property type="match status" value="1"/>
</dbReference>
<evidence type="ECO:0000256" key="2">
    <source>
        <dbReference type="ARBA" id="ARBA00022490"/>
    </source>
</evidence>
<dbReference type="Gene3D" id="1.10.150.130">
    <property type="match status" value="1"/>
</dbReference>
<feature type="domain" description="Tyr recombinase" evidence="10">
    <location>
        <begin position="160"/>
        <end position="366"/>
    </location>
</feature>
<organism evidence="12 13">
    <name type="scientific">Streptococcus mitis</name>
    <dbReference type="NCBI Taxonomy" id="28037"/>
    <lineage>
        <taxon>Bacteria</taxon>
        <taxon>Bacillati</taxon>
        <taxon>Bacillota</taxon>
        <taxon>Bacilli</taxon>
        <taxon>Lactobacillales</taxon>
        <taxon>Streptococcaceae</taxon>
        <taxon>Streptococcus</taxon>
        <taxon>Streptococcus mitis group</taxon>
    </lineage>
</organism>
<evidence type="ECO:0000313" key="12">
    <source>
        <dbReference type="EMBL" id="RSI59641.1"/>
    </source>
</evidence>
<dbReference type="GO" id="GO:0007059">
    <property type="term" value="P:chromosome segregation"/>
    <property type="evidence" value="ECO:0007669"/>
    <property type="project" value="UniProtKB-KW"/>
</dbReference>
<dbReference type="InterPro" id="IPR002104">
    <property type="entry name" value="Integrase_catalytic"/>
</dbReference>
<keyword evidence="5" id="KW-0229">DNA integration</keyword>
<sequence>MADDFSLQSNIEKQLDLLPAYIKEWYRTKMIAGRSKRTLYEYLNEYRRFFTWLIDADIVPEKNIKEIPLSALENLSKADAECFFIFLRERNLLNTNKPTNKSVSEVTIHRTYRALSGLFKYLTEQTENENGEPYFYRNVMKKLEISTKKKETLSAKANKIAPKLFLGDLAKQFLQFIMDDTTVEGYVKKANLSNRALSTYYRDRERDVAIIALIIGTGIRLSEAVNTDLKDLNLQTKSVEVTRKGGKKDYVNIAPYVIPYIEPFLEIRASRYKIDGKDANLPLFLSVQTGVPMRLKGAGIERLVGKYSKAFGTEITPHMLRHALATDLYKKTGQEGIVAQQLGHASTALVSHYAHIADSQVKDGLSML</sequence>
<dbReference type="Proteomes" id="UP000278653">
    <property type="component" value="Unassembled WGS sequence"/>
</dbReference>
<dbReference type="GO" id="GO:0051301">
    <property type="term" value="P:cell division"/>
    <property type="evidence" value="ECO:0007669"/>
    <property type="project" value="UniProtKB-KW"/>
</dbReference>
<evidence type="ECO:0000256" key="5">
    <source>
        <dbReference type="ARBA" id="ARBA00022908"/>
    </source>
</evidence>
<evidence type="ECO:0000256" key="8">
    <source>
        <dbReference type="ARBA" id="ARBA00023306"/>
    </source>
</evidence>
<dbReference type="RefSeq" id="WP_125448085.1">
    <property type="nucleotide sequence ID" value="NZ_RJNH01000013.1"/>
</dbReference>
<dbReference type="InterPro" id="IPR011010">
    <property type="entry name" value="DNA_brk_join_enz"/>
</dbReference>
<dbReference type="PROSITE" id="PS51898">
    <property type="entry name" value="TYR_RECOMBINASE"/>
    <property type="match status" value="1"/>
</dbReference>
<evidence type="ECO:0000256" key="4">
    <source>
        <dbReference type="ARBA" id="ARBA00022829"/>
    </source>
</evidence>
<dbReference type="AlphaFoldDB" id="A0A3R9ITN2"/>
<keyword evidence="3" id="KW-0132">Cell division</keyword>
<dbReference type="InterPro" id="IPR010998">
    <property type="entry name" value="Integrase_recombinase_N"/>
</dbReference>
<dbReference type="CDD" id="cd00397">
    <property type="entry name" value="DNA_BRE_C"/>
    <property type="match status" value="1"/>
</dbReference>
<dbReference type="Pfam" id="PF00589">
    <property type="entry name" value="Phage_integrase"/>
    <property type="match status" value="1"/>
</dbReference>
<dbReference type="InterPro" id="IPR044068">
    <property type="entry name" value="CB"/>
</dbReference>
<dbReference type="GO" id="GO:0005737">
    <property type="term" value="C:cytoplasm"/>
    <property type="evidence" value="ECO:0007669"/>
    <property type="project" value="UniProtKB-SubCell"/>
</dbReference>
<dbReference type="PANTHER" id="PTHR30349">
    <property type="entry name" value="PHAGE INTEGRASE-RELATED"/>
    <property type="match status" value="1"/>
</dbReference>
<dbReference type="NCBIfam" id="NF003462">
    <property type="entry name" value="PRK05084.1"/>
    <property type="match status" value="1"/>
</dbReference>
<comment type="caution">
    <text evidence="12">The sequence shown here is derived from an EMBL/GenBank/DDBJ whole genome shotgun (WGS) entry which is preliminary data.</text>
</comment>
<keyword evidence="6 9" id="KW-0238">DNA-binding</keyword>
<dbReference type="GO" id="GO:0006310">
    <property type="term" value="P:DNA recombination"/>
    <property type="evidence" value="ECO:0007669"/>
    <property type="project" value="UniProtKB-KW"/>
</dbReference>
<name>A0A3R9ITN2_STRMT</name>